<dbReference type="Pfam" id="PF00567">
    <property type="entry name" value="TUDOR"/>
    <property type="match status" value="1"/>
</dbReference>
<evidence type="ECO:0000313" key="1">
    <source>
        <dbReference type="EMBL" id="CAB4039695.1"/>
    </source>
</evidence>
<dbReference type="AlphaFoldDB" id="A0A6S7K2X9"/>
<evidence type="ECO:0000313" key="2">
    <source>
        <dbReference type="Proteomes" id="UP001152795"/>
    </source>
</evidence>
<dbReference type="CDD" id="cd20379">
    <property type="entry name" value="Tudor_dTUD-like"/>
    <property type="match status" value="1"/>
</dbReference>
<keyword evidence="2" id="KW-1185">Reference proteome</keyword>
<comment type="caution">
    <text evidence="1">The sequence shown here is derived from an EMBL/GenBank/DDBJ whole genome shotgun (WGS) entry which is preliminary data.</text>
</comment>
<feature type="non-terminal residue" evidence="1">
    <location>
        <position position="1"/>
    </location>
</feature>
<name>A0A6S7K2X9_PARCT</name>
<sequence length="233" mass="26363">CYCREASTDGRNVHVMYIDYGNTEWLTREKTFRLSHIFFELRPQGVLVKLSGLRFKSNNNGGLDNSVLSSAQELLMYQRFQARKASADPSKPFLLEIELLYSRGDAVFKELTSLPGVETRKRASSPVIPLLLSSQPSVPSILKPLKDPLCDVSTSHHLIWITDIKSPTEFYFQLVCNESSEAIRRIQEILLKSNLQNKVNVRDPKISGMVCYHKNGLERSRVTLTSSLSTLGK</sequence>
<dbReference type="EMBL" id="CACRXK020025734">
    <property type="protein sequence ID" value="CAB4039695.1"/>
    <property type="molecule type" value="Genomic_DNA"/>
</dbReference>
<dbReference type="SUPFAM" id="SSF63748">
    <property type="entry name" value="Tudor/PWWP/MBT"/>
    <property type="match status" value="1"/>
</dbReference>
<dbReference type="InterPro" id="IPR002999">
    <property type="entry name" value="Tudor"/>
</dbReference>
<proteinExistence type="predicted"/>
<dbReference type="Gene3D" id="2.30.30.140">
    <property type="match status" value="1"/>
</dbReference>
<reference evidence="1" key="1">
    <citation type="submission" date="2020-04" db="EMBL/GenBank/DDBJ databases">
        <authorList>
            <person name="Alioto T."/>
            <person name="Alioto T."/>
            <person name="Gomez Garrido J."/>
        </authorList>
    </citation>
    <scope>NUCLEOTIDE SEQUENCE</scope>
    <source>
        <strain evidence="1">A484AB</strain>
    </source>
</reference>
<feature type="non-terminal residue" evidence="1">
    <location>
        <position position="233"/>
    </location>
</feature>
<accession>A0A6S7K2X9</accession>
<gene>
    <name evidence="1" type="ORF">PACLA_8A089877</name>
</gene>
<organism evidence="1 2">
    <name type="scientific">Paramuricea clavata</name>
    <name type="common">Red gorgonian</name>
    <name type="synonym">Violescent sea-whip</name>
    <dbReference type="NCBI Taxonomy" id="317549"/>
    <lineage>
        <taxon>Eukaryota</taxon>
        <taxon>Metazoa</taxon>
        <taxon>Cnidaria</taxon>
        <taxon>Anthozoa</taxon>
        <taxon>Octocorallia</taxon>
        <taxon>Malacalcyonacea</taxon>
        <taxon>Plexauridae</taxon>
        <taxon>Paramuricea</taxon>
    </lineage>
</organism>
<dbReference type="OrthoDB" id="1879688at2759"/>
<protein>
    <submittedName>
        <fullName evidence="1">Uncharacterized protein</fullName>
    </submittedName>
</protein>
<dbReference type="Proteomes" id="UP001152795">
    <property type="component" value="Unassembled WGS sequence"/>
</dbReference>